<evidence type="ECO:0000256" key="1">
    <source>
        <dbReference type="SAM" id="Phobius"/>
    </source>
</evidence>
<feature type="transmembrane region" description="Helical" evidence="1">
    <location>
        <begin position="12"/>
        <end position="29"/>
    </location>
</feature>
<dbReference type="EMBL" id="UHJL01000001">
    <property type="protein sequence ID" value="SUQ20015.1"/>
    <property type="molecule type" value="Genomic_DNA"/>
</dbReference>
<dbReference type="Gene3D" id="1.25.40.10">
    <property type="entry name" value="Tetratricopeptide repeat domain"/>
    <property type="match status" value="1"/>
</dbReference>
<reference evidence="2 3" key="1">
    <citation type="submission" date="2017-08" db="EMBL/GenBank/DDBJ databases">
        <authorList>
            <person name="de Groot N.N."/>
        </authorList>
    </citation>
    <scope>NUCLEOTIDE SEQUENCE [LARGE SCALE GENOMIC DNA]</scope>
    <source>
        <strain evidence="2 3">HM2</strain>
    </source>
</reference>
<dbReference type="Proteomes" id="UP000255423">
    <property type="component" value="Unassembled WGS sequence"/>
</dbReference>
<dbReference type="RefSeq" id="WP_109572472.1">
    <property type="nucleotide sequence ID" value="NZ_UHJL01000001.1"/>
</dbReference>
<evidence type="ECO:0000313" key="3">
    <source>
        <dbReference type="Proteomes" id="UP000255423"/>
    </source>
</evidence>
<dbReference type="AlphaFoldDB" id="A0A380RXM1"/>
<gene>
    <name evidence="2" type="ORF">SAMN05661053_1265</name>
</gene>
<name>A0A380RXM1_FIBSU</name>
<organism evidence="2 3">
    <name type="scientific">Fibrobacter succinogenes</name>
    <name type="common">Bacteroides succinogenes</name>
    <dbReference type="NCBI Taxonomy" id="833"/>
    <lineage>
        <taxon>Bacteria</taxon>
        <taxon>Pseudomonadati</taxon>
        <taxon>Fibrobacterota</taxon>
        <taxon>Fibrobacteria</taxon>
        <taxon>Fibrobacterales</taxon>
        <taxon>Fibrobacteraceae</taxon>
        <taxon>Fibrobacter</taxon>
    </lineage>
</organism>
<keyword evidence="1" id="KW-0812">Transmembrane</keyword>
<protein>
    <recommendedName>
        <fullName evidence="4">Peptidase MA-like domain-containing protein</fullName>
    </recommendedName>
</protein>
<sequence>MAQKKSNWKRRVVGLLLMYVLMFVGYQYYEKKVVEREQFEMMIHVTNECIRVGDWKCAEKNVRELLKSEPDDTNLQMHMAGILFEQERYQECISYIESLNFKHKDLDYLVEKSNALEQELKNLGVEKSMHFRLEFDGGPSKKDVMEALAVLEVAYDSISNLFDFLPENKMSLVLYEDKEYQGTGPRPDWVGAVFDGKLRVPVNMMAYREVYRPVLFHELTHAFVRAMTRAKVPCWMNEGIAQVIDGSRNNEEHPAGAKPSIESLRKSFVKETDAATVKKLYWFSKRMVEELLWRDGGGPEAFRKFAKCLQDLRELGMDGSLKKHYGMTAQELLESVK</sequence>
<keyword evidence="1" id="KW-1133">Transmembrane helix</keyword>
<proteinExistence type="predicted"/>
<dbReference type="SUPFAM" id="SSF48452">
    <property type="entry name" value="TPR-like"/>
    <property type="match status" value="1"/>
</dbReference>
<evidence type="ECO:0008006" key="4">
    <source>
        <dbReference type="Google" id="ProtNLM"/>
    </source>
</evidence>
<accession>A0A380RXM1</accession>
<dbReference type="InterPro" id="IPR011990">
    <property type="entry name" value="TPR-like_helical_dom_sf"/>
</dbReference>
<keyword evidence="1" id="KW-0472">Membrane</keyword>
<evidence type="ECO:0000313" key="2">
    <source>
        <dbReference type="EMBL" id="SUQ20015.1"/>
    </source>
</evidence>